<proteinExistence type="predicted"/>
<protein>
    <submittedName>
        <fullName evidence="1">Uncharacterized protein LOC105117248</fullName>
    </submittedName>
</protein>
<accession>A0A2P2IH71</accession>
<dbReference type="AlphaFoldDB" id="A0A2P2IH71"/>
<dbReference type="EMBL" id="GGEC01000072">
    <property type="protein sequence ID" value="MBW80555.1"/>
    <property type="molecule type" value="Transcribed_RNA"/>
</dbReference>
<name>A0A2P2IH71_RHIMU</name>
<sequence length="61" mass="6756">MAVTSPPSSAACLRTVEHTRFLSSKTPFDHRCFPAANQPLTVVSMAPTKKVPKSFIIYIFM</sequence>
<evidence type="ECO:0000313" key="1">
    <source>
        <dbReference type="EMBL" id="MBW80555.1"/>
    </source>
</evidence>
<organism evidence="1">
    <name type="scientific">Rhizophora mucronata</name>
    <name type="common">Asiatic mangrove</name>
    <dbReference type="NCBI Taxonomy" id="61149"/>
    <lineage>
        <taxon>Eukaryota</taxon>
        <taxon>Viridiplantae</taxon>
        <taxon>Streptophyta</taxon>
        <taxon>Embryophyta</taxon>
        <taxon>Tracheophyta</taxon>
        <taxon>Spermatophyta</taxon>
        <taxon>Magnoliopsida</taxon>
        <taxon>eudicotyledons</taxon>
        <taxon>Gunneridae</taxon>
        <taxon>Pentapetalae</taxon>
        <taxon>rosids</taxon>
        <taxon>fabids</taxon>
        <taxon>Malpighiales</taxon>
        <taxon>Rhizophoraceae</taxon>
        <taxon>Rhizophora</taxon>
    </lineage>
</organism>
<reference evidence="1" key="1">
    <citation type="submission" date="2018-02" db="EMBL/GenBank/DDBJ databases">
        <title>Rhizophora mucronata_Transcriptome.</title>
        <authorList>
            <person name="Meera S.P."/>
            <person name="Sreeshan A."/>
            <person name="Augustine A."/>
        </authorList>
    </citation>
    <scope>NUCLEOTIDE SEQUENCE</scope>
    <source>
        <tissue evidence="1">Leaf</tissue>
    </source>
</reference>